<accession>A0A4R1KWM2</accession>
<dbReference type="Gene3D" id="3.10.50.40">
    <property type="match status" value="1"/>
</dbReference>
<keyword evidence="4 12" id="KW-0812">Transmembrane</keyword>
<dbReference type="Pfam" id="PF13145">
    <property type="entry name" value="Rotamase_2"/>
    <property type="match status" value="1"/>
</dbReference>
<dbReference type="RefSeq" id="WP_132302174.1">
    <property type="nucleotide sequence ID" value="NZ_CP170642.1"/>
</dbReference>
<dbReference type="GO" id="GO:0003755">
    <property type="term" value="F:peptidyl-prolyl cis-trans isomerase activity"/>
    <property type="evidence" value="ECO:0007669"/>
    <property type="project" value="UniProtKB-KW"/>
</dbReference>
<evidence type="ECO:0000256" key="9">
    <source>
        <dbReference type="ARBA" id="ARBA00040743"/>
    </source>
</evidence>
<keyword evidence="11 14" id="KW-0413">Isomerase</keyword>
<name>A0A4R1KWM2_9PAST</name>
<feature type="transmembrane region" description="Helical" evidence="12">
    <location>
        <begin position="12"/>
        <end position="35"/>
    </location>
</feature>
<evidence type="ECO:0000313" key="15">
    <source>
        <dbReference type="Proteomes" id="UP000295496"/>
    </source>
</evidence>
<organism evidence="14 15">
    <name type="scientific">Lonepinella koalarum</name>
    <dbReference type="NCBI Taxonomy" id="53417"/>
    <lineage>
        <taxon>Bacteria</taxon>
        <taxon>Pseudomonadati</taxon>
        <taxon>Pseudomonadota</taxon>
        <taxon>Gammaproteobacteria</taxon>
        <taxon>Pasteurellales</taxon>
        <taxon>Pasteurellaceae</taxon>
        <taxon>Lonepinella</taxon>
    </lineage>
</organism>
<dbReference type="AlphaFoldDB" id="A0A4R1KWM2"/>
<dbReference type="PANTHER" id="PTHR47529">
    <property type="entry name" value="PEPTIDYL-PROLYL CIS-TRANS ISOMERASE D"/>
    <property type="match status" value="1"/>
</dbReference>
<dbReference type="SUPFAM" id="SSF109998">
    <property type="entry name" value="Triger factor/SurA peptide-binding domain-like"/>
    <property type="match status" value="1"/>
</dbReference>
<feature type="domain" description="PpiC" evidence="13">
    <location>
        <begin position="269"/>
        <end position="359"/>
    </location>
</feature>
<dbReference type="Pfam" id="PF13624">
    <property type="entry name" value="SurA_N_3"/>
    <property type="match status" value="1"/>
</dbReference>
<protein>
    <recommendedName>
        <fullName evidence="9">Periplasmic chaperone PpiD</fullName>
    </recommendedName>
    <alternativeName>
        <fullName evidence="10">Periplasmic folding chaperone</fullName>
    </alternativeName>
</protein>
<sequence>MFMEKMHNASNSGVAKAILAVIAISFVITGMYGYLGASVDTSAVKVNGEEVSQHQFQQQYNDEYQRISNQLGAEFAAVADTPEFSQGLRSTVLNRLIDQQLLTQYVNDLNLTVSDERIKQEIVRTPMFQIDGKFSQDAYQQVLRNNGMNADMYAQYLREALRLEQLQSGLIETEFLMPKTQNEFAQLFFQQRQVRLARLPLADELDKQAVTEQEIADHYNANKSAFIVPELVKVQYIDLTKAVAEKNVTVTDTAIQQYYQDNKDQFSTKAQHHLAYIQLPNEKEALDVYEALRNGADFAELAKTKSSDKLSAEKGGDLGWLNNGDLPKDFEDAATLVEVGQYSTPIKVDDNYYIVKVNDRKEAVVLPLEQVKDKVIAQVRQELLNTQFYTMEKKVAEKAFEDQTSLASAAAVVGAEIKETDYFPRNALPKELNFPSVVNAIFDGDVSQGNVNSEPMNVGEQHSIVVRVLDHKAQGTKSLDEAKAEITTFLKRQKAEKAVFAQAESLVKGLSETDTLPDNVKFGTEQTWLYAENKDPALNDVIFAMKAEDGKKAYQAAKTNSGDVVIVVLDKIENANIEEAVRHQFDLQVEHNKATDLQVNLLKSLRAKAKIEINEDFMKQQSE</sequence>
<evidence type="ECO:0000256" key="10">
    <source>
        <dbReference type="ARBA" id="ARBA00042775"/>
    </source>
</evidence>
<evidence type="ECO:0000256" key="3">
    <source>
        <dbReference type="ARBA" id="ARBA00022519"/>
    </source>
</evidence>
<keyword evidence="5 12" id="KW-1133">Transmembrane helix</keyword>
<comment type="similarity">
    <text evidence="8">Belongs to the PpiD chaperone family.</text>
</comment>
<gene>
    <name evidence="14" type="ORF">EV692_1574</name>
</gene>
<dbReference type="SUPFAM" id="SSF54534">
    <property type="entry name" value="FKBP-like"/>
    <property type="match status" value="1"/>
</dbReference>
<comment type="caution">
    <text evidence="14">The sequence shown here is derived from an EMBL/GenBank/DDBJ whole genome shotgun (WGS) entry which is preliminary data.</text>
</comment>
<evidence type="ECO:0000256" key="4">
    <source>
        <dbReference type="ARBA" id="ARBA00022692"/>
    </source>
</evidence>
<evidence type="ECO:0000259" key="13">
    <source>
        <dbReference type="PROSITE" id="PS50198"/>
    </source>
</evidence>
<keyword evidence="15" id="KW-1185">Reference proteome</keyword>
<dbReference type="InterPro" id="IPR046357">
    <property type="entry name" value="PPIase_dom_sf"/>
</dbReference>
<keyword evidence="2" id="KW-1003">Cell membrane</keyword>
<proteinExistence type="inferred from homology"/>
<dbReference type="InterPro" id="IPR027304">
    <property type="entry name" value="Trigger_fact/SurA_dom_sf"/>
</dbReference>
<evidence type="ECO:0000256" key="7">
    <source>
        <dbReference type="ARBA" id="ARBA00023186"/>
    </source>
</evidence>
<dbReference type="NCBIfam" id="NF008054">
    <property type="entry name" value="PRK10788.1"/>
    <property type="match status" value="1"/>
</dbReference>
<evidence type="ECO:0000256" key="8">
    <source>
        <dbReference type="ARBA" id="ARBA00038408"/>
    </source>
</evidence>
<keyword evidence="11" id="KW-0697">Rotamase</keyword>
<dbReference type="InterPro" id="IPR052029">
    <property type="entry name" value="PpiD_chaperone"/>
</dbReference>
<dbReference type="PROSITE" id="PS01096">
    <property type="entry name" value="PPIC_PPIASE_1"/>
    <property type="match status" value="1"/>
</dbReference>
<keyword evidence="7" id="KW-0143">Chaperone</keyword>
<evidence type="ECO:0000313" key="14">
    <source>
        <dbReference type="EMBL" id="TCK69648.1"/>
    </source>
</evidence>
<comment type="subcellular location">
    <subcellularLocation>
        <location evidence="1">Cell inner membrane</location>
        <topology evidence="1">Single-pass type II membrane protein</topology>
        <orientation evidence="1">Periplasmic side</orientation>
    </subcellularLocation>
</comment>
<dbReference type="Proteomes" id="UP000295496">
    <property type="component" value="Unassembled WGS sequence"/>
</dbReference>
<evidence type="ECO:0000256" key="12">
    <source>
        <dbReference type="SAM" id="Phobius"/>
    </source>
</evidence>
<keyword evidence="6 12" id="KW-0472">Membrane</keyword>
<evidence type="ECO:0000256" key="1">
    <source>
        <dbReference type="ARBA" id="ARBA00004382"/>
    </source>
</evidence>
<reference evidence="14 15" key="1">
    <citation type="submission" date="2019-03" db="EMBL/GenBank/DDBJ databases">
        <title>Genomic Encyclopedia of Type Strains, Phase IV (KMG-IV): sequencing the most valuable type-strain genomes for metagenomic binning, comparative biology and taxonomic classification.</title>
        <authorList>
            <person name="Goeker M."/>
        </authorList>
    </citation>
    <scope>NUCLEOTIDE SEQUENCE [LARGE SCALE GENOMIC DNA]</scope>
    <source>
        <strain evidence="14 15">DSM 10053</strain>
    </source>
</reference>
<dbReference type="EMBL" id="SMGJ01000004">
    <property type="protein sequence ID" value="TCK69648.1"/>
    <property type="molecule type" value="Genomic_DNA"/>
</dbReference>
<dbReference type="PROSITE" id="PS50198">
    <property type="entry name" value="PPIC_PPIASE_2"/>
    <property type="match status" value="1"/>
</dbReference>
<dbReference type="GO" id="GO:0005886">
    <property type="term" value="C:plasma membrane"/>
    <property type="evidence" value="ECO:0007669"/>
    <property type="project" value="UniProtKB-SubCell"/>
</dbReference>
<dbReference type="Gene3D" id="1.10.4030.10">
    <property type="entry name" value="Porin chaperone SurA, peptide-binding domain"/>
    <property type="match status" value="1"/>
</dbReference>
<evidence type="ECO:0000256" key="2">
    <source>
        <dbReference type="ARBA" id="ARBA00022475"/>
    </source>
</evidence>
<dbReference type="PANTHER" id="PTHR47529:SF1">
    <property type="entry name" value="PERIPLASMIC CHAPERONE PPID"/>
    <property type="match status" value="1"/>
</dbReference>
<evidence type="ECO:0000256" key="5">
    <source>
        <dbReference type="ARBA" id="ARBA00022989"/>
    </source>
</evidence>
<keyword evidence="3" id="KW-0997">Cell inner membrane</keyword>
<evidence type="ECO:0000256" key="11">
    <source>
        <dbReference type="PROSITE-ProRule" id="PRU00278"/>
    </source>
</evidence>
<dbReference type="InterPro" id="IPR000297">
    <property type="entry name" value="PPIase_PpiC"/>
</dbReference>
<dbReference type="InterPro" id="IPR023058">
    <property type="entry name" value="PPIase_PpiC_CS"/>
</dbReference>
<evidence type="ECO:0000256" key="6">
    <source>
        <dbReference type="ARBA" id="ARBA00023136"/>
    </source>
</evidence>